<evidence type="ECO:0000313" key="2">
    <source>
        <dbReference type="WBParaSite" id="RSKR_0000299000.1"/>
    </source>
</evidence>
<evidence type="ECO:0000313" key="1">
    <source>
        <dbReference type="Proteomes" id="UP000095286"/>
    </source>
</evidence>
<organism evidence="1 2">
    <name type="scientific">Rhabditophanes sp. KR3021</name>
    <dbReference type="NCBI Taxonomy" id="114890"/>
    <lineage>
        <taxon>Eukaryota</taxon>
        <taxon>Metazoa</taxon>
        <taxon>Ecdysozoa</taxon>
        <taxon>Nematoda</taxon>
        <taxon>Chromadorea</taxon>
        <taxon>Rhabditida</taxon>
        <taxon>Tylenchina</taxon>
        <taxon>Panagrolaimomorpha</taxon>
        <taxon>Strongyloidoidea</taxon>
        <taxon>Alloionematidae</taxon>
        <taxon>Rhabditophanes</taxon>
    </lineage>
</organism>
<proteinExistence type="predicted"/>
<protein>
    <submittedName>
        <fullName evidence="2">Pr6Pr family membrane protein</fullName>
    </submittedName>
</protein>
<dbReference type="WBParaSite" id="RSKR_0000299000.1">
    <property type="protein sequence ID" value="RSKR_0000299000.1"/>
    <property type="gene ID" value="RSKR_0000299000"/>
</dbReference>
<accession>A0AC35TQ95</accession>
<reference evidence="2" key="1">
    <citation type="submission" date="2016-11" db="UniProtKB">
        <authorList>
            <consortium name="WormBaseParasite"/>
        </authorList>
    </citation>
    <scope>IDENTIFICATION</scope>
    <source>
        <strain evidence="2">KR3021</strain>
    </source>
</reference>
<name>A0AC35TQ95_9BILA</name>
<dbReference type="Proteomes" id="UP000095286">
    <property type="component" value="Unplaced"/>
</dbReference>
<sequence length="218" mass="25299">MIPFLVQLAITAIWSYSLYYDIYVLTHLYVNSWSEKLVMLTNLNFLVQTINAWTCFFVFVLPKVGLLKRMRDYFFFTIIFPVALCTSGMYWGLYAINPDLVMPQYLFALIPSWINQVTHTFPVISVILQPIISKHNVPNSRVKRIITTLIGSFFYFSIIVYIKVAYGFWLYPIFSVLSTEYIIVLFIGASALMVALQFLSISICTKIQTYKRSHSKEA</sequence>